<dbReference type="Proteomes" id="UP000276991">
    <property type="component" value="Unassembled WGS sequence"/>
</dbReference>
<feature type="compositionally biased region" description="Polar residues" evidence="1">
    <location>
        <begin position="187"/>
        <end position="201"/>
    </location>
</feature>
<sequence length="201" mass="23362">MGCKRWRAKPFKLSIMPNLPETRVKRSRTSKKVGLDYMGPLPIKSDGGIIKTWIALFTWWSVYERLIGLSKKALRRAIGRKFLKERELITLIAEIRILDTHPLTYVGSDNYRTIRPIDFILPYEEEYTLYIECTQKELTSSRAVEKRTPYENEVVLLNEPETLRESLENQSIPIVKEPEEEPVALRTSATIQKSNSNFTSQ</sequence>
<evidence type="ECO:0000256" key="1">
    <source>
        <dbReference type="SAM" id="MobiDB-lite"/>
    </source>
</evidence>
<reference evidence="2 3" key="1">
    <citation type="submission" date="2018-08" db="EMBL/GenBank/DDBJ databases">
        <authorList>
            <person name="Laetsch R D."/>
            <person name="Stevens L."/>
            <person name="Kumar S."/>
            <person name="Blaxter L. M."/>
        </authorList>
    </citation>
    <scope>NUCLEOTIDE SEQUENCE [LARGE SCALE GENOMIC DNA]</scope>
</reference>
<feature type="region of interest" description="Disordered" evidence="1">
    <location>
        <begin position="176"/>
        <end position="201"/>
    </location>
</feature>
<dbReference type="STRING" id="6277.A0A498SRV8"/>
<keyword evidence="3" id="KW-1185">Reference proteome</keyword>
<dbReference type="AlphaFoldDB" id="A0A498SRV8"/>
<gene>
    <name evidence="2" type="ORF">NAV_LOCUS6329</name>
</gene>
<evidence type="ECO:0000313" key="2">
    <source>
        <dbReference type="EMBL" id="VBB31538.1"/>
    </source>
</evidence>
<dbReference type="OrthoDB" id="6020750at2759"/>
<dbReference type="EMBL" id="UPTC01001273">
    <property type="protein sequence ID" value="VBB31538.1"/>
    <property type="molecule type" value="Genomic_DNA"/>
</dbReference>
<proteinExistence type="predicted"/>
<protein>
    <submittedName>
        <fullName evidence="2">Uncharacterized protein</fullName>
    </submittedName>
</protein>
<name>A0A498SRV8_ACAVI</name>
<organism evidence="2 3">
    <name type="scientific">Acanthocheilonema viteae</name>
    <name type="common">Filarial nematode worm</name>
    <name type="synonym">Dipetalonema viteae</name>
    <dbReference type="NCBI Taxonomy" id="6277"/>
    <lineage>
        <taxon>Eukaryota</taxon>
        <taxon>Metazoa</taxon>
        <taxon>Ecdysozoa</taxon>
        <taxon>Nematoda</taxon>
        <taxon>Chromadorea</taxon>
        <taxon>Rhabditida</taxon>
        <taxon>Spirurina</taxon>
        <taxon>Spiruromorpha</taxon>
        <taxon>Filarioidea</taxon>
        <taxon>Onchocercidae</taxon>
        <taxon>Acanthocheilonema</taxon>
    </lineage>
</organism>
<evidence type="ECO:0000313" key="3">
    <source>
        <dbReference type="Proteomes" id="UP000276991"/>
    </source>
</evidence>
<accession>A0A498SRV8</accession>